<evidence type="ECO:0000256" key="3">
    <source>
        <dbReference type="ARBA" id="ARBA00023002"/>
    </source>
</evidence>
<dbReference type="Gene3D" id="3.20.20.100">
    <property type="entry name" value="NADP-dependent oxidoreductase domain"/>
    <property type="match status" value="1"/>
</dbReference>
<comment type="similarity">
    <text evidence="1">Belongs to the shaker potassium channel beta subunit family.</text>
</comment>
<dbReference type="InterPro" id="IPR036812">
    <property type="entry name" value="NAD(P)_OxRdtase_dom_sf"/>
</dbReference>
<protein>
    <submittedName>
        <fullName evidence="5">Aldo/keto reductase</fullName>
    </submittedName>
</protein>
<dbReference type="KEGG" id="huw:FPZ11_07565"/>
<dbReference type="Proteomes" id="UP000320216">
    <property type="component" value="Chromosome"/>
</dbReference>
<dbReference type="EMBL" id="CP042305">
    <property type="protein sequence ID" value="QDZ14630.1"/>
    <property type="molecule type" value="Genomic_DNA"/>
</dbReference>
<keyword evidence="3" id="KW-0560">Oxidoreductase</keyword>
<dbReference type="Pfam" id="PF00248">
    <property type="entry name" value="Aldo_ket_red"/>
    <property type="match status" value="1"/>
</dbReference>
<reference evidence="5 6" key="1">
    <citation type="submission" date="2019-07" db="EMBL/GenBank/DDBJ databases">
        <title>Full genome sequence of Humibacter sp. WJ7-1.</title>
        <authorList>
            <person name="Im W.-T."/>
        </authorList>
    </citation>
    <scope>NUCLEOTIDE SEQUENCE [LARGE SCALE GENOMIC DNA]</scope>
    <source>
        <strain evidence="5 6">WJ7-1</strain>
    </source>
</reference>
<evidence type="ECO:0000256" key="1">
    <source>
        <dbReference type="ARBA" id="ARBA00006515"/>
    </source>
</evidence>
<name>A0A5B8M4Y7_9MICO</name>
<dbReference type="PANTHER" id="PTHR43150:SF2">
    <property type="entry name" value="HYPERKINETIC, ISOFORM M"/>
    <property type="match status" value="1"/>
</dbReference>
<dbReference type="AlphaFoldDB" id="A0A5B8M4Y7"/>
<evidence type="ECO:0000313" key="6">
    <source>
        <dbReference type="Proteomes" id="UP000320216"/>
    </source>
</evidence>
<evidence type="ECO:0000259" key="4">
    <source>
        <dbReference type="Pfam" id="PF00248"/>
    </source>
</evidence>
<keyword evidence="2" id="KW-0521">NADP</keyword>
<proteinExistence type="inferred from homology"/>
<gene>
    <name evidence="5" type="ORF">FPZ11_07565</name>
</gene>
<keyword evidence="6" id="KW-1185">Reference proteome</keyword>
<evidence type="ECO:0000313" key="5">
    <source>
        <dbReference type="EMBL" id="QDZ14630.1"/>
    </source>
</evidence>
<dbReference type="RefSeq" id="WP_146319721.1">
    <property type="nucleotide sequence ID" value="NZ_CP042305.1"/>
</dbReference>
<dbReference type="PANTHER" id="PTHR43150">
    <property type="entry name" value="HYPERKINETIC, ISOFORM M"/>
    <property type="match status" value="1"/>
</dbReference>
<dbReference type="SUPFAM" id="SSF51430">
    <property type="entry name" value="NAD(P)-linked oxidoreductase"/>
    <property type="match status" value="1"/>
</dbReference>
<accession>A0A5B8M4Y7</accession>
<dbReference type="GO" id="GO:0016491">
    <property type="term" value="F:oxidoreductase activity"/>
    <property type="evidence" value="ECO:0007669"/>
    <property type="project" value="UniProtKB-KW"/>
</dbReference>
<evidence type="ECO:0000256" key="2">
    <source>
        <dbReference type="ARBA" id="ARBA00022857"/>
    </source>
</evidence>
<organism evidence="5 6">
    <name type="scientific">Humibacter ginsenosidimutans</name>
    <dbReference type="NCBI Taxonomy" id="2599293"/>
    <lineage>
        <taxon>Bacteria</taxon>
        <taxon>Bacillati</taxon>
        <taxon>Actinomycetota</taxon>
        <taxon>Actinomycetes</taxon>
        <taxon>Micrococcales</taxon>
        <taxon>Microbacteriaceae</taxon>
        <taxon>Humibacter</taxon>
    </lineage>
</organism>
<feature type="domain" description="NADP-dependent oxidoreductase" evidence="4">
    <location>
        <begin position="29"/>
        <end position="298"/>
    </location>
</feature>
<dbReference type="InterPro" id="IPR005399">
    <property type="entry name" value="K_chnl_volt-dep_bsu_KCNAB-rel"/>
</dbReference>
<dbReference type="InterPro" id="IPR023210">
    <property type="entry name" value="NADP_OxRdtase_dom"/>
</dbReference>
<sequence length="340" mass="36654">MAQITVPTRSLDPAGAVAPGSAEAPVFALGSWNTWDRMSRDEAIALVHRAAETGSAFFDVGNYNMGPHAEGARTDILFGETVREAGLAREDYLVCGKLWLWDYPNTSFADWMRQSLDRIGIEAADCIVVGDHMAPVDIRQVVTDVHAEIEAGRFRYWGINNWPYDEALLALDVATEEGLTPPSFAQLKYGLARRSMAEGPFYGGLFTEGRLALQASDIFEGGILVGKTDPQRKIGADVGGIREQIVATWPAVRDLAQSLDATPAQLGIAFCLANPATANVLFGVSRVAQFDDALGALDLLARVGAPRLRALTADLWIDRKVNPDGTWFPPGFPPPAAATA</sequence>
<dbReference type="OrthoDB" id="4962752at2"/>